<comment type="catalytic activity">
    <reaction evidence="9">
        <text>sn-glycerol 3-phosphate + NADP(+) = dihydroxyacetone phosphate + NADPH + H(+)</text>
        <dbReference type="Rhea" id="RHEA:11096"/>
        <dbReference type="ChEBI" id="CHEBI:15378"/>
        <dbReference type="ChEBI" id="CHEBI:57597"/>
        <dbReference type="ChEBI" id="CHEBI:57642"/>
        <dbReference type="ChEBI" id="CHEBI:57783"/>
        <dbReference type="ChEBI" id="CHEBI:58349"/>
        <dbReference type="EC" id="1.1.1.94"/>
    </reaction>
    <physiologicalReaction direction="right-to-left" evidence="9">
        <dbReference type="Rhea" id="RHEA:11098"/>
    </physiologicalReaction>
</comment>
<dbReference type="UniPathway" id="UPA00940"/>
<evidence type="ECO:0000256" key="14">
    <source>
        <dbReference type="PIRSR" id="PIRSR000114-1"/>
    </source>
</evidence>
<dbReference type="PANTHER" id="PTHR11728:SF1">
    <property type="entry name" value="GLYCEROL-3-PHOSPHATE DEHYDROGENASE [NAD(+)] 2, CHLOROPLASTIC"/>
    <property type="match status" value="1"/>
</dbReference>
<evidence type="ECO:0000256" key="9">
    <source>
        <dbReference type="ARBA" id="ARBA00052716"/>
    </source>
</evidence>
<evidence type="ECO:0000256" key="13">
    <source>
        <dbReference type="HAMAP-Rule" id="MF_00394"/>
    </source>
</evidence>
<evidence type="ECO:0000256" key="3">
    <source>
        <dbReference type="ARBA" id="ARBA00022857"/>
    </source>
</evidence>
<dbReference type="GO" id="GO:0051287">
    <property type="term" value="F:NAD binding"/>
    <property type="evidence" value="ECO:0007669"/>
    <property type="project" value="InterPro"/>
</dbReference>
<keyword evidence="21" id="KW-1185">Reference proteome</keyword>
<evidence type="ECO:0000259" key="19">
    <source>
        <dbReference type="Pfam" id="PF07479"/>
    </source>
</evidence>
<feature type="binding site" evidence="13">
    <location>
        <position position="103"/>
    </location>
    <ligand>
        <name>NADPH</name>
        <dbReference type="ChEBI" id="CHEBI:57783"/>
    </ligand>
</feature>
<dbReference type="Proteomes" id="UP000501991">
    <property type="component" value="Chromosome"/>
</dbReference>
<dbReference type="GO" id="GO:0047952">
    <property type="term" value="F:glycerol-3-phosphate dehydrogenase [NAD(P)+] activity"/>
    <property type="evidence" value="ECO:0007669"/>
    <property type="project" value="UniProtKB-UniRule"/>
</dbReference>
<feature type="domain" description="Glycerol-3-phosphate dehydrogenase NAD-dependent C-terminal" evidence="19">
    <location>
        <begin position="176"/>
        <end position="316"/>
    </location>
</feature>
<dbReference type="GO" id="GO:0008654">
    <property type="term" value="P:phospholipid biosynthetic process"/>
    <property type="evidence" value="ECO:0007669"/>
    <property type="project" value="UniProtKB-KW"/>
</dbReference>
<dbReference type="GO" id="GO:0005975">
    <property type="term" value="P:carbohydrate metabolic process"/>
    <property type="evidence" value="ECO:0007669"/>
    <property type="project" value="InterPro"/>
</dbReference>
<evidence type="ECO:0000313" key="20">
    <source>
        <dbReference type="EMBL" id="QID18496.1"/>
    </source>
</evidence>
<accession>A0A6C1B481</accession>
<evidence type="ECO:0000256" key="12">
    <source>
        <dbReference type="ARBA" id="ARBA00080511"/>
    </source>
</evidence>
<proteinExistence type="inferred from homology"/>
<feature type="binding site" evidence="13">
    <location>
        <position position="136"/>
    </location>
    <ligand>
        <name>NADPH</name>
        <dbReference type="ChEBI" id="CHEBI:57783"/>
    </ligand>
</feature>
<feature type="binding site" evidence="13">
    <location>
        <position position="30"/>
    </location>
    <ligand>
        <name>NADPH</name>
        <dbReference type="ChEBI" id="CHEBI:57783"/>
    </ligand>
</feature>
<keyword evidence="2 13" id="KW-0444">Lipid biosynthesis</keyword>
<evidence type="ECO:0000313" key="21">
    <source>
        <dbReference type="Proteomes" id="UP000501991"/>
    </source>
</evidence>
<dbReference type="SUPFAM" id="SSF51735">
    <property type="entry name" value="NAD(P)-binding Rossmann-fold domains"/>
    <property type="match status" value="1"/>
</dbReference>
<evidence type="ECO:0000256" key="5">
    <source>
        <dbReference type="ARBA" id="ARBA00023027"/>
    </source>
</evidence>
<dbReference type="GO" id="GO:0046168">
    <property type="term" value="P:glycerol-3-phosphate catabolic process"/>
    <property type="evidence" value="ECO:0007669"/>
    <property type="project" value="InterPro"/>
</dbReference>
<evidence type="ECO:0000256" key="4">
    <source>
        <dbReference type="ARBA" id="ARBA00023002"/>
    </source>
</evidence>
<comment type="pathway">
    <text evidence="13">Membrane lipid metabolism; glycerophospholipid metabolism.</text>
</comment>
<dbReference type="InterPro" id="IPR008927">
    <property type="entry name" value="6-PGluconate_DH-like_C_sf"/>
</dbReference>
<comment type="similarity">
    <text evidence="1 13 17">Belongs to the NAD-dependent glycerol-3-phosphate dehydrogenase family.</text>
</comment>
<evidence type="ECO:0000256" key="8">
    <source>
        <dbReference type="ARBA" id="ARBA00023264"/>
    </source>
</evidence>
<feature type="binding site" evidence="16">
    <location>
        <begin position="7"/>
        <end position="12"/>
    </location>
    <ligand>
        <name>NAD(+)</name>
        <dbReference type="ChEBI" id="CHEBI:57540"/>
    </ligand>
</feature>
<dbReference type="InterPro" id="IPR006109">
    <property type="entry name" value="G3P_DH_NAD-dep_C"/>
</dbReference>
<dbReference type="FunFam" id="3.40.50.720:FF:000019">
    <property type="entry name" value="Glycerol-3-phosphate dehydrogenase [NAD(P)+]"/>
    <property type="match status" value="1"/>
</dbReference>
<gene>
    <name evidence="13" type="primary">gpsA</name>
    <name evidence="20" type="ORF">G3580_13170</name>
</gene>
<dbReference type="InterPro" id="IPR011128">
    <property type="entry name" value="G3P_DH_NAD-dep_N"/>
</dbReference>
<feature type="domain" description="Glycerol-3-phosphate dehydrogenase NAD-dependent N-terminal" evidence="18">
    <location>
        <begin position="2"/>
        <end position="153"/>
    </location>
</feature>
<keyword evidence="6 13" id="KW-0443">Lipid metabolism</keyword>
<keyword evidence="3 13" id="KW-0521">NADP</keyword>
<dbReference type="InterPro" id="IPR006168">
    <property type="entry name" value="G3P_DH_NAD-dep"/>
</dbReference>
<dbReference type="InterPro" id="IPR036291">
    <property type="entry name" value="NAD(P)-bd_dom_sf"/>
</dbReference>
<dbReference type="PROSITE" id="PS00957">
    <property type="entry name" value="NAD_G3PDH"/>
    <property type="match status" value="1"/>
</dbReference>
<keyword evidence="13" id="KW-0963">Cytoplasm</keyword>
<evidence type="ECO:0000256" key="16">
    <source>
        <dbReference type="PIRSR" id="PIRSR000114-3"/>
    </source>
</evidence>
<comment type="caution">
    <text evidence="13">Lacks conserved residue(s) required for the propagation of feature annotation.</text>
</comment>
<evidence type="ECO:0000256" key="1">
    <source>
        <dbReference type="ARBA" id="ARBA00011009"/>
    </source>
</evidence>
<feature type="binding site" evidence="13">
    <location>
        <position position="251"/>
    </location>
    <ligand>
        <name>sn-glycerol 3-phosphate</name>
        <dbReference type="ChEBI" id="CHEBI:57597"/>
    </ligand>
</feature>
<dbReference type="KEGG" id="azq:G3580_13170"/>
<dbReference type="SUPFAM" id="SSF48179">
    <property type="entry name" value="6-phosphogluconate dehydrogenase C-terminal domain-like"/>
    <property type="match status" value="1"/>
</dbReference>
<dbReference type="PRINTS" id="PR00077">
    <property type="entry name" value="GPDHDRGNASE"/>
</dbReference>
<feature type="binding site" evidence="13">
    <location>
        <position position="251"/>
    </location>
    <ligand>
        <name>NADPH</name>
        <dbReference type="ChEBI" id="CHEBI:57783"/>
    </ligand>
</feature>
<dbReference type="AlphaFoldDB" id="A0A6C1B481"/>
<comment type="function">
    <text evidence="13">Catalyzes the reduction of the glycolytic intermediate dihydroxyacetone phosphate (DHAP) to sn-glycerol 3-phosphate (G3P), the key precursor for phospholipid synthesis.</text>
</comment>
<dbReference type="PIRSF" id="PIRSF000114">
    <property type="entry name" value="Glycerol-3-P_dh"/>
    <property type="match status" value="1"/>
</dbReference>
<feature type="binding site" evidence="13">
    <location>
        <position position="103"/>
    </location>
    <ligand>
        <name>sn-glycerol 3-phosphate</name>
        <dbReference type="ChEBI" id="CHEBI:57597"/>
    </ligand>
</feature>
<sequence>MKITVYGAGAWGTALAIAYAPDHEVVLWGRDTDALRRCARERVNQALLPDRPFPDTLVLEERLEVAAARAELHLVVTPVAGLRTVTSHLADAGNTAPVLWACKGFEQGTGCLPHEVVAETLGEHHPCGALTGPSFATEVAAGLPTAITLAARDLGEATLWAETLHRPRLRLYANDDVVGAEVGGAVKNVMAIAAGVSDGLGFGLNSRAALITRGLAEISRLGVALGARQDTFMGLAGLGDLVLTCTGDLSRNRRVGLMLAEGKALPQILEELGHVAEGVLTTRETVARAARHHVDMPLSCAVDDLLSGRLSAEAAVDALLSRSPRIE</sequence>
<evidence type="ECO:0000256" key="7">
    <source>
        <dbReference type="ARBA" id="ARBA00023209"/>
    </source>
</evidence>
<evidence type="ECO:0000256" key="2">
    <source>
        <dbReference type="ARBA" id="ARBA00022516"/>
    </source>
</evidence>
<feature type="binding site" evidence="13">
    <location>
        <position position="11"/>
    </location>
    <ligand>
        <name>NADPH</name>
        <dbReference type="ChEBI" id="CHEBI:57783"/>
    </ligand>
</feature>
<feature type="binding site" evidence="16">
    <location>
        <position position="251"/>
    </location>
    <ligand>
        <name>NAD(+)</name>
        <dbReference type="ChEBI" id="CHEBI:57540"/>
    </ligand>
</feature>
<feature type="binding site" evidence="13">
    <location>
        <position position="187"/>
    </location>
    <ligand>
        <name>sn-glycerol 3-phosphate</name>
        <dbReference type="ChEBI" id="CHEBI:57597"/>
    </ligand>
</feature>
<dbReference type="GO" id="GO:0046167">
    <property type="term" value="P:glycerol-3-phosphate biosynthetic process"/>
    <property type="evidence" value="ECO:0007669"/>
    <property type="project" value="UniProtKB-UniRule"/>
</dbReference>
<feature type="binding site" evidence="13">
    <location>
        <position position="275"/>
    </location>
    <ligand>
        <name>NADPH</name>
        <dbReference type="ChEBI" id="CHEBI:57783"/>
    </ligand>
</feature>
<dbReference type="Gene3D" id="1.10.1040.10">
    <property type="entry name" value="N-(1-d-carboxylethyl)-l-norvaline Dehydrogenase, domain 2"/>
    <property type="match status" value="1"/>
</dbReference>
<dbReference type="FunFam" id="1.10.1040.10:FF:000001">
    <property type="entry name" value="Glycerol-3-phosphate dehydrogenase [NAD(P)+]"/>
    <property type="match status" value="1"/>
</dbReference>
<keyword evidence="13" id="KW-0547">Nucleotide-binding</keyword>
<feature type="active site" description="Proton acceptor" evidence="13 14">
    <location>
        <position position="187"/>
    </location>
</feature>
<comment type="subcellular location">
    <subcellularLocation>
        <location evidence="13">Cytoplasm</location>
    </subcellularLocation>
</comment>
<dbReference type="Pfam" id="PF07479">
    <property type="entry name" value="NAD_Gly3P_dh_C"/>
    <property type="match status" value="1"/>
</dbReference>
<evidence type="ECO:0000259" key="18">
    <source>
        <dbReference type="Pfam" id="PF01210"/>
    </source>
</evidence>
<dbReference type="PANTHER" id="PTHR11728">
    <property type="entry name" value="GLYCEROL-3-PHOSPHATE DEHYDROGENASE"/>
    <property type="match status" value="1"/>
</dbReference>
<evidence type="ECO:0000256" key="15">
    <source>
        <dbReference type="PIRSR" id="PIRSR000114-2"/>
    </source>
</evidence>
<comment type="catalytic activity">
    <reaction evidence="13">
        <text>sn-glycerol 3-phosphate + NAD(+) = dihydroxyacetone phosphate + NADH + H(+)</text>
        <dbReference type="Rhea" id="RHEA:11092"/>
        <dbReference type="ChEBI" id="CHEBI:15378"/>
        <dbReference type="ChEBI" id="CHEBI:57540"/>
        <dbReference type="ChEBI" id="CHEBI:57597"/>
        <dbReference type="ChEBI" id="CHEBI:57642"/>
        <dbReference type="ChEBI" id="CHEBI:57945"/>
        <dbReference type="EC" id="1.1.1.94"/>
    </reaction>
</comment>
<dbReference type="EMBL" id="CP048836">
    <property type="protein sequence ID" value="QID18496.1"/>
    <property type="molecule type" value="Genomic_DNA"/>
</dbReference>
<keyword evidence="5 13" id="KW-0520">NAD</keyword>
<dbReference type="NCBIfam" id="NF000940">
    <property type="entry name" value="PRK00094.1-2"/>
    <property type="match status" value="1"/>
</dbReference>
<feature type="binding site" evidence="13">
    <location>
        <position position="132"/>
    </location>
    <ligand>
        <name>sn-glycerol 3-phosphate</name>
        <dbReference type="ChEBI" id="CHEBI:57597"/>
    </ligand>
</feature>
<feature type="binding site" evidence="13">
    <location>
        <position position="250"/>
    </location>
    <ligand>
        <name>sn-glycerol 3-phosphate</name>
        <dbReference type="ChEBI" id="CHEBI:57597"/>
    </ligand>
</feature>
<feature type="binding site" evidence="13">
    <location>
        <position position="252"/>
    </location>
    <ligand>
        <name>sn-glycerol 3-phosphate</name>
        <dbReference type="ChEBI" id="CHEBI:57597"/>
    </ligand>
</feature>
<evidence type="ECO:0000256" key="17">
    <source>
        <dbReference type="RuleBase" id="RU000437"/>
    </source>
</evidence>
<organism evidence="20 21">
    <name type="scientific">Nitrogeniibacter mangrovi</name>
    <dbReference type="NCBI Taxonomy" id="2016596"/>
    <lineage>
        <taxon>Bacteria</taxon>
        <taxon>Pseudomonadati</taxon>
        <taxon>Pseudomonadota</taxon>
        <taxon>Betaproteobacteria</taxon>
        <taxon>Rhodocyclales</taxon>
        <taxon>Zoogloeaceae</taxon>
        <taxon>Nitrogeniibacter</taxon>
    </lineage>
</organism>
<dbReference type="GO" id="GO:0006650">
    <property type="term" value="P:glycerophospholipid metabolic process"/>
    <property type="evidence" value="ECO:0007669"/>
    <property type="project" value="UniProtKB-UniRule"/>
</dbReference>
<dbReference type="Pfam" id="PF01210">
    <property type="entry name" value="NAD_Gly3P_dh_N"/>
    <property type="match status" value="1"/>
</dbReference>
<keyword evidence="4 13" id="KW-0560">Oxidoreductase</keyword>
<feature type="binding site" evidence="13">
    <location>
        <position position="277"/>
    </location>
    <ligand>
        <name>NADPH</name>
        <dbReference type="ChEBI" id="CHEBI:57783"/>
    </ligand>
</feature>
<dbReference type="Gene3D" id="3.40.50.720">
    <property type="entry name" value="NAD(P)-binding Rossmann-like Domain"/>
    <property type="match status" value="1"/>
</dbReference>
<feature type="binding site" evidence="15">
    <location>
        <begin position="251"/>
        <end position="252"/>
    </location>
    <ligand>
        <name>substrate</name>
    </ligand>
</feature>
<protein>
    <recommendedName>
        <fullName evidence="11 13">Glycerol-3-phosphate dehydrogenase [NAD(P)+]</fullName>
        <ecNumber evidence="10 13">1.1.1.94</ecNumber>
    </recommendedName>
    <alternativeName>
        <fullName evidence="13">NAD(P)(+)-dependent glycerol-3-phosphate dehydrogenase</fullName>
    </alternativeName>
    <alternativeName>
        <fullName evidence="12 13">NAD(P)H-dependent dihydroxyacetone-phosphate reductase</fullName>
    </alternativeName>
</protein>
<dbReference type="NCBIfam" id="NF000942">
    <property type="entry name" value="PRK00094.1-4"/>
    <property type="match status" value="1"/>
</dbReference>
<dbReference type="RefSeq" id="WP_173766206.1">
    <property type="nucleotide sequence ID" value="NZ_CP048836.1"/>
</dbReference>
<dbReference type="HAMAP" id="MF_00394">
    <property type="entry name" value="NAD_Glyc3P_dehydrog"/>
    <property type="match status" value="1"/>
</dbReference>
<dbReference type="InterPro" id="IPR013328">
    <property type="entry name" value="6PGD_dom2"/>
</dbReference>
<reference evidence="20 21" key="1">
    <citation type="submission" date="2020-02" db="EMBL/GenBank/DDBJ databases">
        <title>Nitrogenibacter mangrovi gen. nov., sp. nov. isolated from mangrove sediment, a denitrifying betaproteobacterium.</title>
        <authorList>
            <person name="Liao H."/>
            <person name="Tian Y."/>
        </authorList>
    </citation>
    <scope>NUCLEOTIDE SEQUENCE [LARGE SCALE GENOMIC DNA]</scope>
    <source>
        <strain evidence="20 21">M9-3-2</strain>
    </source>
</reference>
<dbReference type="GO" id="GO:0005829">
    <property type="term" value="C:cytosol"/>
    <property type="evidence" value="ECO:0007669"/>
    <property type="project" value="TreeGrafter"/>
</dbReference>
<keyword evidence="7 13" id="KW-0594">Phospholipid biosynthesis</keyword>
<evidence type="ECO:0000256" key="6">
    <source>
        <dbReference type="ARBA" id="ARBA00023098"/>
    </source>
</evidence>
<dbReference type="EC" id="1.1.1.94" evidence="10 13"/>
<feature type="binding site" evidence="15">
    <location>
        <position position="103"/>
    </location>
    <ligand>
        <name>substrate</name>
    </ligand>
</feature>
<name>A0A6C1B481_9RHOO</name>
<feature type="binding site" evidence="13">
    <location>
        <position position="240"/>
    </location>
    <ligand>
        <name>sn-glycerol 3-phosphate</name>
        <dbReference type="ChEBI" id="CHEBI:57597"/>
    </ligand>
</feature>
<evidence type="ECO:0000256" key="10">
    <source>
        <dbReference type="ARBA" id="ARBA00066687"/>
    </source>
</evidence>
<feature type="binding site" evidence="13">
    <location>
        <position position="134"/>
    </location>
    <ligand>
        <name>sn-glycerol 3-phosphate</name>
        <dbReference type="ChEBI" id="CHEBI:57597"/>
    </ligand>
</feature>
<keyword evidence="8 13" id="KW-1208">Phospholipid metabolism</keyword>
<evidence type="ECO:0000256" key="11">
    <source>
        <dbReference type="ARBA" id="ARBA00069372"/>
    </source>
</evidence>
<feature type="binding site" evidence="16">
    <location>
        <position position="136"/>
    </location>
    <ligand>
        <name>NAD(+)</name>
        <dbReference type="ChEBI" id="CHEBI:57540"/>
    </ligand>
</feature>